<dbReference type="PANTHER" id="PTHR43899:SF13">
    <property type="entry name" value="RH59310P"/>
    <property type="match status" value="1"/>
</dbReference>
<comment type="similarity">
    <text evidence="1 3">Belongs to the short-chain dehydrogenases/reductases (SDR) family.</text>
</comment>
<dbReference type="GO" id="GO:0016491">
    <property type="term" value="F:oxidoreductase activity"/>
    <property type="evidence" value="ECO:0007669"/>
    <property type="project" value="UniProtKB-KW"/>
</dbReference>
<keyword evidence="4" id="KW-1133">Transmembrane helix</keyword>
<keyword evidence="4" id="KW-0472">Membrane</keyword>
<organism evidence="5 6">
    <name type="scientific">Agathobacter rectalis</name>
    <dbReference type="NCBI Taxonomy" id="39491"/>
    <lineage>
        <taxon>Bacteria</taxon>
        <taxon>Bacillati</taxon>
        <taxon>Bacillota</taxon>
        <taxon>Clostridia</taxon>
        <taxon>Lachnospirales</taxon>
        <taxon>Lachnospiraceae</taxon>
        <taxon>Agathobacter</taxon>
    </lineage>
</organism>
<evidence type="ECO:0000313" key="6">
    <source>
        <dbReference type="Proteomes" id="UP000245905"/>
    </source>
</evidence>
<dbReference type="Gene3D" id="3.40.50.720">
    <property type="entry name" value="NAD(P)-binding Rossmann-like Domain"/>
    <property type="match status" value="1"/>
</dbReference>
<evidence type="ECO:0000313" key="5">
    <source>
        <dbReference type="EMBL" id="PWE84820.1"/>
    </source>
</evidence>
<reference evidence="5 6" key="1">
    <citation type="submission" date="2014-09" db="EMBL/GenBank/DDBJ databases">
        <title>Butyrate-producing bacteria isolated from human gut.</title>
        <authorList>
            <person name="Zhang Q."/>
            <person name="Zhao L."/>
        </authorList>
    </citation>
    <scope>NUCLEOTIDE SEQUENCE [LARGE SCALE GENOMIC DNA]</scope>
    <source>
        <strain evidence="5 6">R22</strain>
    </source>
</reference>
<dbReference type="Pfam" id="PF00106">
    <property type="entry name" value="adh_short"/>
    <property type="match status" value="1"/>
</dbReference>
<evidence type="ECO:0000256" key="3">
    <source>
        <dbReference type="RuleBase" id="RU000363"/>
    </source>
</evidence>
<dbReference type="PRINTS" id="PR00080">
    <property type="entry name" value="SDRFAMILY"/>
</dbReference>
<feature type="transmembrane region" description="Helical" evidence="4">
    <location>
        <begin position="130"/>
        <end position="152"/>
    </location>
</feature>
<dbReference type="InterPro" id="IPR051019">
    <property type="entry name" value="VLCFA-Steroid_DH"/>
</dbReference>
<dbReference type="SUPFAM" id="SSF51735">
    <property type="entry name" value="NAD(P)-binding Rossmann-fold domains"/>
    <property type="match status" value="1"/>
</dbReference>
<evidence type="ECO:0000256" key="2">
    <source>
        <dbReference type="ARBA" id="ARBA00023002"/>
    </source>
</evidence>
<evidence type="ECO:0000256" key="1">
    <source>
        <dbReference type="ARBA" id="ARBA00006484"/>
    </source>
</evidence>
<name>A0A2U2EJX9_9FIRM</name>
<keyword evidence="4" id="KW-0812">Transmembrane</keyword>
<dbReference type="PIRSF" id="PIRSF000126">
    <property type="entry name" value="11-beta-HSD1"/>
    <property type="match status" value="1"/>
</dbReference>
<dbReference type="EMBL" id="JRFS01000002">
    <property type="protein sequence ID" value="PWE84820.1"/>
    <property type="molecule type" value="Genomic_DNA"/>
</dbReference>
<accession>A0A2U2EJX9</accession>
<evidence type="ECO:0000256" key="4">
    <source>
        <dbReference type="SAM" id="Phobius"/>
    </source>
</evidence>
<gene>
    <name evidence="5" type="ORF">LD38_01720</name>
</gene>
<dbReference type="InterPro" id="IPR036291">
    <property type="entry name" value="NAD(P)-bd_dom_sf"/>
</dbReference>
<keyword evidence="2" id="KW-0560">Oxidoreductase</keyword>
<dbReference type="RefSeq" id="WP_109257106.1">
    <property type="nucleotide sequence ID" value="NZ_JAQESI010000001.1"/>
</dbReference>
<protein>
    <submittedName>
        <fullName evidence="5">Ketoacyl reductase</fullName>
    </submittedName>
</protein>
<dbReference type="AlphaFoldDB" id="A0A2U2EJX9"/>
<sequence length="258" mass="29035">MYAVITGASSGIGEQFAKRLAKEGYDLILVARRRERLTALSDKLKATHKELECDIFTADLMQLDECQRLSDYLEEKDIEIFINNAGYGDCGLFEETDIAKEMGMIDVNVRAVHFLTKKLLRQMRVKDRGFILNVASSAGLIPAGPYMAAYYASKAYVASLSRAVACELRQSHSHVYVGCLCPGPVDTEFNDVANVRFALKGISAEYCANYAIDRMMKHKTVIVPTFRMKLATTCGRFLPQSLYIKIVSHQQKKKWHID</sequence>
<dbReference type="PRINTS" id="PR00081">
    <property type="entry name" value="GDHRDH"/>
</dbReference>
<dbReference type="PANTHER" id="PTHR43899">
    <property type="entry name" value="RH59310P"/>
    <property type="match status" value="1"/>
</dbReference>
<proteinExistence type="inferred from homology"/>
<comment type="caution">
    <text evidence="5">The sequence shown here is derived from an EMBL/GenBank/DDBJ whole genome shotgun (WGS) entry which is preliminary data.</text>
</comment>
<dbReference type="InterPro" id="IPR002347">
    <property type="entry name" value="SDR_fam"/>
</dbReference>
<dbReference type="Proteomes" id="UP000245905">
    <property type="component" value="Unassembled WGS sequence"/>
</dbReference>